<reference evidence="1 2" key="1">
    <citation type="submission" date="2019-11" db="EMBL/GenBank/DDBJ databases">
        <title>Type strains purchased from KCTC, JCM and DSMZ.</title>
        <authorList>
            <person name="Lu H."/>
        </authorList>
    </citation>
    <scope>NUCLEOTIDE SEQUENCE [LARGE SCALE GENOMIC DNA]</scope>
    <source>
        <strain evidence="1 2">KCTC 52429</strain>
    </source>
</reference>
<name>A0A6I3T854_9BURK</name>
<protein>
    <submittedName>
        <fullName evidence="1">Type VI secretion system tip protein VgrG</fullName>
    </submittedName>
</protein>
<feature type="non-terminal residue" evidence="1">
    <location>
        <position position="92"/>
    </location>
</feature>
<evidence type="ECO:0000313" key="2">
    <source>
        <dbReference type="Proteomes" id="UP000430634"/>
    </source>
</evidence>
<dbReference type="SUPFAM" id="SSF69279">
    <property type="entry name" value="Phage tail proteins"/>
    <property type="match status" value="1"/>
</dbReference>
<accession>A0A6I3T854</accession>
<dbReference type="AlphaFoldDB" id="A0A6I3T854"/>
<organism evidence="1 2">
    <name type="scientific">Pseudoduganella buxea</name>
    <dbReference type="NCBI Taxonomy" id="1949069"/>
    <lineage>
        <taxon>Bacteria</taxon>
        <taxon>Pseudomonadati</taxon>
        <taxon>Pseudomonadota</taxon>
        <taxon>Betaproteobacteria</taxon>
        <taxon>Burkholderiales</taxon>
        <taxon>Oxalobacteraceae</taxon>
        <taxon>Telluria group</taxon>
        <taxon>Pseudoduganella</taxon>
    </lineage>
</organism>
<dbReference type="RefSeq" id="WP_211517468.1">
    <property type="nucleotide sequence ID" value="NZ_WNKZ01000305.1"/>
</dbReference>
<comment type="caution">
    <text evidence="1">The sequence shown here is derived from an EMBL/GenBank/DDBJ whole genome shotgun (WGS) entry which is preliminary data.</text>
</comment>
<dbReference type="Gene3D" id="2.30.110.50">
    <property type="match status" value="1"/>
</dbReference>
<evidence type="ECO:0000313" key="1">
    <source>
        <dbReference type="EMBL" id="MTV56552.1"/>
    </source>
</evidence>
<gene>
    <name evidence="1" type="ORF">GM672_28035</name>
</gene>
<proteinExistence type="predicted"/>
<dbReference type="Pfam" id="PF05954">
    <property type="entry name" value="Phage_GPD"/>
    <property type="match status" value="1"/>
</dbReference>
<feature type="non-terminal residue" evidence="1">
    <location>
        <position position="1"/>
    </location>
</feature>
<sequence length="92" mass="10167">RESDLEFFTRLLASEGLNWRFEHDQPQGEDPDSPDGQARHKLVIFDSAARAPATPGGEELRFHGVRATDTDDAIDSFSAKRRVQANAVTIAS</sequence>
<dbReference type="Proteomes" id="UP000430634">
    <property type="component" value="Unassembled WGS sequence"/>
</dbReference>
<dbReference type="Gene3D" id="3.55.50.10">
    <property type="entry name" value="Baseplate protein-like domains"/>
    <property type="match status" value="1"/>
</dbReference>
<dbReference type="EMBL" id="WNKZ01000305">
    <property type="protein sequence ID" value="MTV56552.1"/>
    <property type="molecule type" value="Genomic_DNA"/>
</dbReference>